<dbReference type="EMBL" id="CP000910">
    <property type="protein sequence ID" value="ABY22612.1"/>
    <property type="molecule type" value="Genomic_DNA"/>
</dbReference>
<dbReference type="Gene3D" id="3.50.50.60">
    <property type="entry name" value="FAD/NAD(P)-binding domain"/>
    <property type="match status" value="1"/>
</dbReference>
<evidence type="ECO:0000313" key="6">
    <source>
        <dbReference type="EMBL" id="ABY22612.1"/>
    </source>
</evidence>
<dbReference type="HOGENOM" id="CLU_009665_4_1_11"/>
<dbReference type="SUPFAM" id="SSF51905">
    <property type="entry name" value="FAD/NAD(P)-binding domain"/>
    <property type="match status" value="1"/>
</dbReference>
<evidence type="ECO:0000259" key="5">
    <source>
        <dbReference type="Pfam" id="PF01494"/>
    </source>
</evidence>
<keyword evidence="3" id="KW-0560">Oxidoreductase</keyword>
<evidence type="ECO:0000256" key="1">
    <source>
        <dbReference type="ARBA" id="ARBA00022630"/>
    </source>
</evidence>
<dbReference type="GO" id="GO:0071949">
    <property type="term" value="F:FAD binding"/>
    <property type="evidence" value="ECO:0007669"/>
    <property type="project" value="InterPro"/>
</dbReference>
<dbReference type="Pfam" id="PF01494">
    <property type="entry name" value="FAD_binding_3"/>
    <property type="match status" value="1"/>
</dbReference>
<evidence type="ECO:0000313" key="7">
    <source>
        <dbReference type="Proteomes" id="UP000002007"/>
    </source>
</evidence>
<dbReference type="Proteomes" id="UP000002007">
    <property type="component" value="Chromosome"/>
</dbReference>
<evidence type="ECO:0000256" key="2">
    <source>
        <dbReference type="ARBA" id="ARBA00022827"/>
    </source>
</evidence>
<dbReference type="STRING" id="288705.RSal33209_0869"/>
<evidence type="ECO:0000256" key="3">
    <source>
        <dbReference type="ARBA" id="ARBA00023002"/>
    </source>
</evidence>
<dbReference type="KEGG" id="rsa:RSal33209_0869"/>
<feature type="domain" description="FAD-binding" evidence="5">
    <location>
        <begin position="214"/>
        <end position="266"/>
    </location>
</feature>
<dbReference type="InterPro" id="IPR036188">
    <property type="entry name" value="FAD/NAD-bd_sf"/>
</dbReference>
<name>A9WQG2_RENSM</name>
<dbReference type="AlphaFoldDB" id="A9WQG2"/>
<dbReference type="GO" id="GO:0004497">
    <property type="term" value="F:monooxygenase activity"/>
    <property type="evidence" value="ECO:0007669"/>
    <property type="project" value="UniProtKB-KW"/>
</dbReference>
<dbReference type="PANTHER" id="PTHR46972">
    <property type="entry name" value="MONOOXYGENASE ASQM-RELATED"/>
    <property type="match status" value="1"/>
</dbReference>
<accession>A9WQG2</accession>
<dbReference type="PRINTS" id="PR00420">
    <property type="entry name" value="RNGMNOXGNASE"/>
</dbReference>
<dbReference type="eggNOG" id="COG0654">
    <property type="taxonomic scope" value="Bacteria"/>
</dbReference>
<keyword evidence="2" id="KW-0274">FAD</keyword>
<sequence>MRVLDRYAVVQLAEDDNGEGCRPEVDRGQLRQLLLGSLPAGMVRWGMKLQEVRPLVAGGHEIIFADGSVPMADLVIGADGAWSKVRALVSTAVPSYSGMTAVEVDLFEADERHPVSARIVGGCMLFALGDEKGFLAHRESDESLHIYAALRVPEDWSAGIDFTDIEVAKAAVLGFYQDWHPDLRALITDADGGLTPRPIFALPVGHSWGRVPGVTLLGDAAHVMSPFAGEGANLAMLDGAELAQALLAHPDDVERALTEYEKALFPRSAAAAAESAENLEVCFEPNSPQGLLDQFASFE</sequence>
<organism evidence="6 7">
    <name type="scientific">Renibacterium salmoninarum (strain ATCC 33209 / DSM 20767 / JCM 11484 / NBRC 15589 / NCIMB 2235)</name>
    <dbReference type="NCBI Taxonomy" id="288705"/>
    <lineage>
        <taxon>Bacteria</taxon>
        <taxon>Bacillati</taxon>
        <taxon>Actinomycetota</taxon>
        <taxon>Actinomycetes</taxon>
        <taxon>Micrococcales</taxon>
        <taxon>Micrococcaceae</taxon>
        <taxon>Renibacterium</taxon>
    </lineage>
</organism>
<gene>
    <name evidence="6" type="ordered locus">RSal33209_0869</name>
</gene>
<keyword evidence="1" id="KW-0285">Flavoprotein</keyword>
<evidence type="ECO:0000256" key="4">
    <source>
        <dbReference type="ARBA" id="ARBA00023033"/>
    </source>
</evidence>
<dbReference type="InterPro" id="IPR002938">
    <property type="entry name" value="FAD-bd"/>
</dbReference>
<reference evidence="7" key="1">
    <citation type="journal article" date="2008" name="J. Bacteriol.">
        <title>Genome sequence of the fish pathogen Renibacterium salmoninarum suggests reductive evolution away from an environmental Arthrobacter ancestor.</title>
        <authorList>
            <person name="Wiens G.D."/>
            <person name="Rockey D.D."/>
            <person name="Wu Z."/>
            <person name="Chang J."/>
            <person name="Levy R."/>
            <person name="Crane S."/>
            <person name="Chen D.S."/>
            <person name="Capri G.R."/>
            <person name="Burnett J.R."/>
            <person name="Sudheesh P.S."/>
            <person name="Schipma M.J."/>
            <person name="Burd H."/>
            <person name="Bhattacharyya A."/>
            <person name="Rhodes L.D."/>
            <person name="Kaul R."/>
            <person name="Strom M.S."/>
        </authorList>
    </citation>
    <scope>NUCLEOTIDE SEQUENCE [LARGE SCALE GENOMIC DNA]</scope>
    <source>
        <strain evidence="7">ATCC 33209 / DSM 20767 / JCM 11484 / NBRC 15589 / NCIMB 2235</strain>
    </source>
</reference>
<keyword evidence="4 6" id="KW-0503">Monooxygenase</keyword>
<keyword evidence="7" id="KW-1185">Reference proteome</keyword>
<protein>
    <submittedName>
        <fullName evidence="6">Monooxygenase</fullName>
    </submittedName>
</protein>
<dbReference type="PANTHER" id="PTHR46972:SF1">
    <property type="entry name" value="FAD DEPENDENT OXIDOREDUCTASE DOMAIN-CONTAINING PROTEIN"/>
    <property type="match status" value="1"/>
</dbReference>
<proteinExistence type="predicted"/>
<dbReference type="SMR" id="A9WQG2"/>